<accession>A0A933DRF9</accession>
<feature type="transmembrane region" description="Helical" evidence="1">
    <location>
        <begin position="192"/>
        <end position="209"/>
    </location>
</feature>
<evidence type="ECO:0000256" key="1">
    <source>
        <dbReference type="SAM" id="Phobius"/>
    </source>
</evidence>
<dbReference type="Proteomes" id="UP000704960">
    <property type="component" value="Unassembled WGS sequence"/>
</dbReference>
<keyword evidence="1" id="KW-0812">Transmembrane</keyword>
<keyword evidence="1" id="KW-0472">Membrane</keyword>
<reference evidence="2" key="1">
    <citation type="submission" date="2020-07" db="EMBL/GenBank/DDBJ databases">
        <title>Huge and variable diversity of episymbiotic CPR bacteria and DPANN archaea in groundwater ecosystems.</title>
        <authorList>
            <person name="He C.Y."/>
            <person name="Keren R."/>
            <person name="Whittaker M."/>
            <person name="Farag I.F."/>
            <person name="Doudna J."/>
            <person name="Cate J.H.D."/>
            <person name="Banfield J.F."/>
        </authorList>
    </citation>
    <scope>NUCLEOTIDE SEQUENCE</scope>
    <source>
        <strain evidence="2">NC_groundwater_1226_Ag_S-0.1um_59_124</strain>
    </source>
</reference>
<feature type="transmembrane region" description="Helical" evidence="1">
    <location>
        <begin position="164"/>
        <end position="185"/>
    </location>
</feature>
<feature type="transmembrane region" description="Helical" evidence="1">
    <location>
        <begin position="253"/>
        <end position="271"/>
    </location>
</feature>
<feature type="transmembrane region" description="Helical" evidence="1">
    <location>
        <begin position="107"/>
        <end position="126"/>
    </location>
</feature>
<feature type="transmembrane region" description="Helical" evidence="1">
    <location>
        <begin position="7"/>
        <end position="26"/>
    </location>
</feature>
<proteinExistence type="predicted"/>
<gene>
    <name evidence="2" type="ORF">HY474_00610</name>
</gene>
<organism evidence="2 3">
    <name type="scientific">Candidatus Sungiibacteriota bacterium</name>
    <dbReference type="NCBI Taxonomy" id="2750080"/>
    <lineage>
        <taxon>Bacteria</taxon>
        <taxon>Candidatus Sungiibacteriota</taxon>
    </lineage>
</organism>
<sequence>MAKAPSSVGLVRFIFAALFIVVAAGSWDVWWHGAFGRDSFIEPPHLLLYAASAAALVAGALAFYRFRDGSWRRITLALLAISLWAPLDNVWHRLFGVEDLFSVLAVWSPPHLFLVAAIVTALWFLFPKLENDRLGRQFFGSLAISSLAVLLVFAVLPFHPLGPYRLWGPWGAVYITAILAGFFIASQSLVGGFGRATMVGAFFALLHAMQYHWSNVPDAVVPFHAHPPAWLVIGSVLAMAALIDIARKLPQDVLGGAAGLLFGAILFGSISSFDPEFLLAGSDVIAAIGASTAGGVIGGFLSRQFAPR</sequence>
<feature type="transmembrane region" description="Helical" evidence="1">
    <location>
        <begin position="46"/>
        <end position="64"/>
    </location>
</feature>
<feature type="transmembrane region" description="Helical" evidence="1">
    <location>
        <begin position="229"/>
        <end position="246"/>
    </location>
</feature>
<evidence type="ECO:0000313" key="2">
    <source>
        <dbReference type="EMBL" id="MBI4132115.1"/>
    </source>
</evidence>
<dbReference type="AlphaFoldDB" id="A0A933DRF9"/>
<keyword evidence="1" id="KW-1133">Transmembrane helix</keyword>
<dbReference type="EMBL" id="JACQMJ010000004">
    <property type="protein sequence ID" value="MBI4132115.1"/>
    <property type="molecule type" value="Genomic_DNA"/>
</dbReference>
<protein>
    <submittedName>
        <fullName evidence="2">Uncharacterized protein</fullName>
    </submittedName>
</protein>
<feature type="transmembrane region" description="Helical" evidence="1">
    <location>
        <begin position="277"/>
        <end position="301"/>
    </location>
</feature>
<feature type="transmembrane region" description="Helical" evidence="1">
    <location>
        <begin position="71"/>
        <end position="87"/>
    </location>
</feature>
<comment type="caution">
    <text evidence="2">The sequence shown here is derived from an EMBL/GenBank/DDBJ whole genome shotgun (WGS) entry which is preliminary data.</text>
</comment>
<feature type="transmembrane region" description="Helical" evidence="1">
    <location>
        <begin position="138"/>
        <end position="158"/>
    </location>
</feature>
<name>A0A933DRF9_9BACT</name>
<evidence type="ECO:0000313" key="3">
    <source>
        <dbReference type="Proteomes" id="UP000704960"/>
    </source>
</evidence>